<evidence type="ECO:0000313" key="5">
    <source>
        <dbReference type="Proteomes" id="UP000694388"/>
    </source>
</evidence>
<keyword evidence="5" id="KW-1185">Reference proteome</keyword>
<dbReference type="SUPFAM" id="SSF52540">
    <property type="entry name" value="P-loop containing nucleoside triphosphate hydrolases"/>
    <property type="match status" value="1"/>
</dbReference>
<protein>
    <submittedName>
        <fullName evidence="4">Nucleoside-triphosphatase, cancer-related</fullName>
    </submittedName>
</protein>
<dbReference type="GO" id="GO:0005524">
    <property type="term" value="F:ATP binding"/>
    <property type="evidence" value="ECO:0007669"/>
    <property type="project" value="UniProtKB-KW"/>
</dbReference>
<organism evidence="4 5">
    <name type="scientific">Eptatretus burgeri</name>
    <name type="common">Inshore hagfish</name>
    <dbReference type="NCBI Taxonomy" id="7764"/>
    <lineage>
        <taxon>Eukaryota</taxon>
        <taxon>Metazoa</taxon>
        <taxon>Chordata</taxon>
        <taxon>Craniata</taxon>
        <taxon>Vertebrata</taxon>
        <taxon>Cyclostomata</taxon>
        <taxon>Myxini</taxon>
        <taxon>Myxiniformes</taxon>
        <taxon>Myxinidae</taxon>
        <taxon>Eptatretinae</taxon>
        <taxon>Eptatretus</taxon>
    </lineage>
</organism>
<reference evidence="4" key="1">
    <citation type="submission" date="2025-08" db="UniProtKB">
        <authorList>
            <consortium name="Ensembl"/>
        </authorList>
    </citation>
    <scope>IDENTIFICATION</scope>
</reference>
<dbReference type="Ensembl" id="ENSEBUT00000019886.1">
    <property type="protein sequence ID" value="ENSEBUP00000019310.1"/>
    <property type="gene ID" value="ENSEBUG00000012022.1"/>
</dbReference>
<accession>A0A8C4QR05</accession>
<dbReference type="InterPro" id="IPR027417">
    <property type="entry name" value="P-loop_NTPase"/>
</dbReference>
<sequence>SDHPAVGFYTQEVRQAGRRTGFDVVTLAGRRGPLARVSDFSAAHGDFKVGPYIVDVKSFEQLVIPLLLNVSSNETCIVDEIGRMELFSHTFQSVVGKLLDQPETTVVGTLPVPRPRSPEFVEMVRNRQDVKLFMITKENRNSILNDVIDAIQACTQRTGKDI</sequence>
<keyword evidence="3" id="KW-0067">ATP-binding</keyword>
<evidence type="ECO:0000313" key="4">
    <source>
        <dbReference type="Ensembl" id="ENSEBUP00000019310.1"/>
    </source>
</evidence>
<name>A0A8C4QR05_EPTBU</name>
<dbReference type="GO" id="GO:0017111">
    <property type="term" value="F:ribonucleoside triphosphate phosphatase activity"/>
    <property type="evidence" value="ECO:0007669"/>
    <property type="project" value="InterPro"/>
</dbReference>
<keyword evidence="2" id="KW-0378">Hydrolase</keyword>
<reference evidence="4" key="2">
    <citation type="submission" date="2025-09" db="UniProtKB">
        <authorList>
            <consortium name="Ensembl"/>
        </authorList>
    </citation>
    <scope>IDENTIFICATION</scope>
</reference>
<evidence type="ECO:0000256" key="2">
    <source>
        <dbReference type="ARBA" id="ARBA00022801"/>
    </source>
</evidence>
<dbReference type="Pfam" id="PF03266">
    <property type="entry name" value="NTPase_1"/>
    <property type="match status" value="1"/>
</dbReference>
<dbReference type="Proteomes" id="UP000694388">
    <property type="component" value="Unplaced"/>
</dbReference>
<evidence type="ECO:0000256" key="3">
    <source>
        <dbReference type="ARBA" id="ARBA00022840"/>
    </source>
</evidence>
<dbReference type="InterPro" id="IPR004948">
    <property type="entry name" value="Nuc-triphosphatase_THEP1"/>
</dbReference>
<dbReference type="PANTHER" id="PTHR43146:SF1">
    <property type="entry name" value="CANCER-RELATED NUCLEOSIDE-TRIPHOSPHATASE"/>
    <property type="match status" value="1"/>
</dbReference>
<proteinExistence type="predicted"/>
<dbReference type="AlphaFoldDB" id="A0A8C4QR05"/>
<dbReference type="Gene3D" id="3.40.50.300">
    <property type="entry name" value="P-loop containing nucleotide triphosphate hydrolases"/>
    <property type="match status" value="1"/>
</dbReference>
<evidence type="ECO:0000256" key="1">
    <source>
        <dbReference type="ARBA" id="ARBA00022741"/>
    </source>
</evidence>
<keyword evidence="1" id="KW-0547">Nucleotide-binding</keyword>
<dbReference type="PANTHER" id="PTHR43146">
    <property type="entry name" value="CANCER-RELATED NUCLEOSIDE-TRIPHOSPHATASE"/>
    <property type="match status" value="1"/>
</dbReference>
<dbReference type="OMA" id="YQVGNYR"/>
<dbReference type="GeneTree" id="ENSGT00390000018683"/>